<keyword evidence="4" id="KW-1133">Transmembrane helix</keyword>
<dbReference type="OrthoDB" id="2019504at2759"/>
<proteinExistence type="inferred from homology"/>
<comment type="subcellular location">
    <subcellularLocation>
        <location evidence="1">Nucleus</location>
    </subcellularLocation>
</comment>
<name>A0A8R2NUI0_ACYPI</name>
<dbReference type="EnsemblMetazoa" id="XM_029492677.1">
    <property type="protein sequence ID" value="XP_029348537.1"/>
    <property type="gene ID" value="LOC100570831"/>
</dbReference>
<dbReference type="GO" id="GO:0006364">
    <property type="term" value="P:rRNA processing"/>
    <property type="evidence" value="ECO:0007669"/>
    <property type="project" value="InterPro"/>
</dbReference>
<keyword evidence="3" id="KW-0539">Nucleus</keyword>
<dbReference type="RefSeq" id="XP_029348537.1">
    <property type="nucleotide sequence ID" value="XM_029492677.1"/>
</dbReference>
<dbReference type="Proteomes" id="UP000007819">
    <property type="component" value="Unassembled WGS sequence"/>
</dbReference>
<keyword evidence="4" id="KW-0812">Transmembrane</keyword>
<evidence type="ECO:0000256" key="1">
    <source>
        <dbReference type="ARBA" id="ARBA00004123"/>
    </source>
</evidence>
<protein>
    <submittedName>
        <fullName evidence="5">Uncharacterized protein</fullName>
    </submittedName>
</protein>
<keyword evidence="4" id="KW-0472">Membrane</keyword>
<evidence type="ECO:0000256" key="2">
    <source>
        <dbReference type="ARBA" id="ARBA00006374"/>
    </source>
</evidence>
<evidence type="ECO:0000256" key="3">
    <source>
        <dbReference type="ARBA" id="ARBA00023242"/>
    </source>
</evidence>
<dbReference type="GeneID" id="100570831"/>
<reference evidence="6" key="1">
    <citation type="submission" date="2010-06" db="EMBL/GenBank/DDBJ databases">
        <authorList>
            <person name="Jiang H."/>
            <person name="Abraham K."/>
            <person name="Ali S."/>
            <person name="Alsbrooks S.L."/>
            <person name="Anim B.N."/>
            <person name="Anosike U.S."/>
            <person name="Attaway T."/>
            <person name="Bandaranaike D.P."/>
            <person name="Battles P.K."/>
            <person name="Bell S.N."/>
            <person name="Bell A.V."/>
            <person name="Beltran B."/>
            <person name="Bickham C."/>
            <person name="Bustamante Y."/>
            <person name="Caleb T."/>
            <person name="Canada A."/>
            <person name="Cardenas V."/>
            <person name="Carter K."/>
            <person name="Chacko J."/>
            <person name="Chandrabose M.N."/>
            <person name="Chavez D."/>
            <person name="Chavez A."/>
            <person name="Chen L."/>
            <person name="Chu H.-S."/>
            <person name="Claassen K.J."/>
            <person name="Cockrell R."/>
            <person name="Collins M."/>
            <person name="Cooper J.A."/>
            <person name="Cree A."/>
            <person name="Curry S.M."/>
            <person name="Da Y."/>
            <person name="Dao M.D."/>
            <person name="Das B."/>
            <person name="Davila M.-L."/>
            <person name="Davy-Carroll L."/>
            <person name="Denson S."/>
            <person name="Dinh H."/>
            <person name="Ebong V.E."/>
            <person name="Edwards J.R."/>
            <person name="Egan A."/>
            <person name="El-Daye J."/>
            <person name="Escobedo L."/>
            <person name="Fernandez S."/>
            <person name="Fernando P.R."/>
            <person name="Flagg N."/>
            <person name="Forbes L.D."/>
            <person name="Fowler R.G."/>
            <person name="Fu Q."/>
            <person name="Gabisi R.A."/>
            <person name="Ganer J."/>
            <person name="Garbino Pronczuk A."/>
            <person name="Garcia R.M."/>
            <person name="Garner T."/>
            <person name="Garrett T.E."/>
            <person name="Gonzalez D.A."/>
            <person name="Hamid H."/>
            <person name="Hawkins E.S."/>
            <person name="Hirani K."/>
            <person name="Hogues M.E."/>
            <person name="Hollins B."/>
            <person name="Hsiao C.-H."/>
            <person name="Jabil R."/>
            <person name="James M.L."/>
            <person name="Jhangiani S.N."/>
            <person name="Johnson B."/>
            <person name="Johnson Q."/>
            <person name="Joshi V."/>
            <person name="Kalu J.B."/>
            <person name="Kam C."/>
            <person name="Kashfia A."/>
            <person name="Keebler J."/>
            <person name="Kisamo H."/>
            <person name="Kovar C.L."/>
            <person name="Lago L.A."/>
            <person name="Lai C.-Y."/>
            <person name="Laidlaw J."/>
            <person name="Lara F."/>
            <person name="Le T.-K."/>
            <person name="Lee S.L."/>
            <person name="Legall F.H."/>
            <person name="Lemon S.J."/>
            <person name="Lewis L.R."/>
            <person name="Li B."/>
            <person name="Liu Y."/>
            <person name="Liu Y.-S."/>
            <person name="Lopez J."/>
            <person name="Lozado R.J."/>
            <person name="Lu J."/>
            <person name="Madu R.C."/>
            <person name="Maheshwari M."/>
            <person name="Maheshwari R."/>
            <person name="Malloy K."/>
            <person name="Martinez E."/>
            <person name="Mathew T."/>
            <person name="Mercado I.C."/>
            <person name="Mercado C."/>
            <person name="Meyer B."/>
            <person name="Montgomery K."/>
            <person name="Morgan M.B."/>
            <person name="Munidasa M."/>
            <person name="Nazareth L.V."/>
            <person name="Nelson J."/>
            <person name="Ng B.M."/>
            <person name="Nguyen N.B."/>
            <person name="Nguyen P.Q."/>
            <person name="Nguyen T."/>
            <person name="Obregon M."/>
            <person name="Okwuonu G.O."/>
            <person name="Onwere C.G."/>
            <person name="Orozco G."/>
            <person name="Parra A."/>
            <person name="Patel S."/>
            <person name="Patil S."/>
            <person name="Perez A."/>
            <person name="Perez Y."/>
            <person name="Pham C."/>
            <person name="Primus E.L."/>
            <person name="Pu L.-L."/>
            <person name="Puazo M."/>
            <person name="Qin X."/>
            <person name="Quiroz J.B."/>
            <person name="Reese J."/>
            <person name="Richards S."/>
            <person name="Rives C.M."/>
            <person name="Robberts R."/>
            <person name="Ruiz S.J."/>
            <person name="Ruiz M.J."/>
            <person name="Santibanez J."/>
            <person name="Schneider B.W."/>
            <person name="Sisson I."/>
            <person name="Smith M."/>
            <person name="Sodergren E."/>
            <person name="Song X.-Z."/>
            <person name="Song B.B."/>
            <person name="Summersgill H."/>
            <person name="Thelus R."/>
            <person name="Thornton R.D."/>
            <person name="Trejos Z.Y."/>
            <person name="Usmani K."/>
            <person name="Vattathil S."/>
            <person name="Villasana D."/>
            <person name="Walker D.L."/>
            <person name="Wang S."/>
            <person name="Wang K."/>
            <person name="White C.S."/>
            <person name="Williams A.C."/>
            <person name="Williamson J."/>
            <person name="Wilson K."/>
            <person name="Woghiren I.O."/>
            <person name="Woodworth J.R."/>
            <person name="Worley K.C."/>
            <person name="Wright R.A."/>
            <person name="Wu W."/>
            <person name="Young L."/>
            <person name="Zhang L."/>
            <person name="Zhang J."/>
            <person name="Zhu Y."/>
            <person name="Muzny D.M."/>
            <person name="Weinstock G."/>
            <person name="Gibbs R.A."/>
        </authorList>
    </citation>
    <scope>NUCLEOTIDE SEQUENCE [LARGE SCALE GENOMIC DNA]</scope>
    <source>
        <strain evidence="6">LSR1</strain>
    </source>
</reference>
<evidence type="ECO:0000313" key="6">
    <source>
        <dbReference type="Proteomes" id="UP000007819"/>
    </source>
</evidence>
<sequence>MSISQHRIDKFMMLVRRCLRQLLFTFVNCDWNLEYMNKFGEVLYRALKSFTLSLRTHLQEIFLEELAKVSRGKVPSEALVIILDSFLHYISELNDFVLIKEVTQNVFRNLLSQSPDLEMLEAKFEAWRKVSNLTTIFFLSLFYYIYLSDCLNQGLAP</sequence>
<dbReference type="AlphaFoldDB" id="A0A8R2NUI0"/>
<feature type="transmembrane region" description="Helical" evidence="4">
    <location>
        <begin position="130"/>
        <end position="147"/>
    </location>
</feature>
<dbReference type="Pfam" id="PF05997">
    <property type="entry name" value="Nop52"/>
    <property type="match status" value="1"/>
</dbReference>
<dbReference type="InterPro" id="IPR010301">
    <property type="entry name" value="RRP1"/>
</dbReference>
<reference evidence="5" key="2">
    <citation type="submission" date="2022-06" db="UniProtKB">
        <authorList>
            <consortium name="EnsemblMetazoa"/>
        </authorList>
    </citation>
    <scope>IDENTIFICATION</scope>
</reference>
<comment type="similarity">
    <text evidence="2">Belongs to the RRP1 family.</text>
</comment>
<evidence type="ECO:0000256" key="4">
    <source>
        <dbReference type="SAM" id="Phobius"/>
    </source>
</evidence>
<keyword evidence="6" id="KW-1185">Reference proteome</keyword>
<organism evidence="5 6">
    <name type="scientific">Acyrthosiphon pisum</name>
    <name type="common">Pea aphid</name>
    <dbReference type="NCBI Taxonomy" id="7029"/>
    <lineage>
        <taxon>Eukaryota</taxon>
        <taxon>Metazoa</taxon>
        <taxon>Ecdysozoa</taxon>
        <taxon>Arthropoda</taxon>
        <taxon>Hexapoda</taxon>
        <taxon>Insecta</taxon>
        <taxon>Pterygota</taxon>
        <taxon>Neoptera</taxon>
        <taxon>Paraneoptera</taxon>
        <taxon>Hemiptera</taxon>
        <taxon>Sternorrhyncha</taxon>
        <taxon>Aphidomorpha</taxon>
        <taxon>Aphidoidea</taxon>
        <taxon>Aphididae</taxon>
        <taxon>Macrosiphini</taxon>
        <taxon>Acyrthosiphon</taxon>
    </lineage>
</organism>
<dbReference type="GO" id="GO:0005634">
    <property type="term" value="C:nucleus"/>
    <property type="evidence" value="ECO:0007669"/>
    <property type="project" value="UniProtKB-SubCell"/>
</dbReference>
<dbReference type="GO" id="GO:0030688">
    <property type="term" value="C:preribosome, small subunit precursor"/>
    <property type="evidence" value="ECO:0007669"/>
    <property type="project" value="InterPro"/>
</dbReference>
<dbReference type="KEGG" id="api:100570831"/>
<accession>A0A8R2NUI0</accession>
<evidence type="ECO:0000313" key="5">
    <source>
        <dbReference type="EnsemblMetazoa" id="XP_029348537.1"/>
    </source>
</evidence>